<name>C6TN52_SOYBN</name>
<organism evidence="2">
    <name type="scientific">Glycine max</name>
    <name type="common">Soybean</name>
    <name type="synonym">Glycine hispida</name>
    <dbReference type="NCBI Taxonomy" id="3847"/>
    <lineage>
        <taxon>Eukaryota</taxon>
        <taxon>Viridiplantae</taxon>
        <taxon>Streptophyta</taxon>
        <taxon>Embryophyta</taxon>
        <taxon>Tracheophyta</taxon>
        <taxon>Spermatophyta</taxon>
        <taxon>Magnoliopsida</taxon>
        <taxon>eudicotyledons</taxon>
        <taxon>Gunneridae</taxon>
        <taxon>Pentapetalae</taxon>
        <taxon>rosids</taxon>
        <taxon>fabids</taxon>
        <taxon>Fabales</taxon>
        <taxon>Fabaceae</taxon>
        <taxon>Papilionoideae</taxon>
        <taxon>50 kb inversion clade</taxon>
        <taxon>NPAAA clade</taxon>
        <taxon>indigoferoid/millettioid clade</taxon>
        <taxon>Phaseoleae</taxon>
        <taxon>Glycine</taxon>
        <taxon>Glycine subgen. Soja</taxon>
    </lineage>
</organism>
<dbReference type="AlphaFoldDB" id="C6TN52"/>
<feature type="region of interest" description="Disordered" evidence="1">
    <location>
        <begin position="1"/>
        <end position="27"/>
    </location>
</feature>
<evidence type="ECO:0000256" key="1">
    <source>
        <dbReference type="SAM" id="MobiDB-lite"/>
    </source>
</evidence>
<dbReference type="EMBL" id="BT099166">
    <property type="protein sequence ID" value="ACU24344.1"/>
    <property type="molecule type" value="mRNA"/>
</dbReference>
<sequence length="104" mass="12223">MAADEDMSALKSKLSQSNETWKKEMERSQSQVDVLQARIMEVKAQIQGSEEDAKKELEVLWRRRKKMLLSRLLSRRVTMFSFHEICVKFCFETLVIKRSSVLIV</sequence>
<evidence type="ECO:0000313" key="2">
    <source>
        <dbReference type="EMBL" id="ACU24344.1"/>
    </source>
</evidence>
<protein>
    <submittedName>
        <fullName evidence="2">Uncharacterized protein</fullName>
    </submittedName>
</protein>
<dbReference type="ExpressionAtlas" id="C6TN52">
    <property type="expression patterns" value="baseline and differential"/>
</dbReference>
<accession>C6TN52</accession>
<proteinExistence type="evidence at transcript level"/>
<reference evidence="2" key="1">
    <citation type="submission" date="2009-08" db="EMBL/GenBank/DDBJ databases">
        <authorList>
            <person name="Cheung F."/>
            <person name="Xiao Y."/>
            <person name="Chan A."/>
            <person name="Moskal W."/>
            <person name="Town C.D."/>
        </authorList>
    </citation>
    <scope>NUCLEOTIDE SEQUENCE</scope>
</reference>